<feature type="compositionally biased region" description="Low complexity" evidence="2">
    <location>
        <begin position="1400"/>
        <end position="1410"/>
    </location>
</feature>
<dbReference type="SUPFAM" id="SSF52540">
    <property type="entry name" value="P-loop containing nucleoside triphosphate hydrolases"/>
    <property type="match status" value="1"/>
</dbReference>
<feature type="region of interest" description="Disordered" evidence="2">
    <location>
        <begin position="224"/>
        <end position="292"/>
    </location>
</feature>
<dbReference type="PROSITE" id="PS50106">
    <property type="entry name" value="PDZ"/>
    <property type="match status" value="3"/>
</dbReference>
<sequence length="2624" mass="286504">MTREEEEEVRSLLSRHQERIMLDLGSTDLLAVLVKNSVLSQSEEDLLLKPYAAAALPVSTQEPPGSAPSSVGALTKRKLSAVASSGSSTSASGSGSGCGTGGEYSAGSLAGSGSSRCASVNGDAQSDNRSLTPSVGGGGGACVGLNDAEILRLQCANLIEIIAKNGFEKFKQFCYAIECECPQLIEDLINDRLKSDAANAEAAENSTGEGKLQKEIESIDYIDKEKENDRNRRAVSYGGGDIPSAIQSATIPRAAPRRVALMKEPPPPPPPKPQLSSKTSLQSTDSSTTCLANSKYPQSEYNLIQKIDSNSTLTAPAQYQPQNFYANTGTISSTNGYGSLLCHASSTASPLAVRKRDKLLHRFSDAATLGRKLKKKKNSNRTCRSMTEAIEMLADPVIEDEFFGDRTTWEYHTVSVTRVPGYGFGIAVSGGRDNPHFANGDPSIAVSDVLKGGPAEDRLQVNDRIISVNGVSLENVEYATAVQVLRDSGNTVTLVVKRRVPLNTVNTGLPGGVQHQHQHSHSLSSVGQLVANGNGVGVLPGGGQPSGAVMSSLSQPNSLNSSLVQNASGGQPIKVTLTKGNKKEDYGVVLGCRLFVKEISSKAREQLNANGYSLQEGDIITRIHNTNCGDTMSLKEAKKIIDGCKERLNLVVLRDITNQAAVSQMNLNNSGHHQQTNSNIYASHQAQVSGCSNNLEDAYLPGGASYSSQNLYVQPPTRTSNGPSLNGNGVLNEEKSNLTPRGRSRGPLMDGVSLQQLDRPVSPTNGGRGRSGVEEPPRPPPPRGTSGGAAQEDFYSSRRQLYEERQSAEPRFISFQKEGSVGIRLTGGNEAGIFVTAVQPGSPASLQGLMPGDKILKVNDMDMNGVTREEAVLFLLSLQDRIDLIVQYCKEEYDEVVTNQRGDSFHIKTHFHCDNPSKGEMAFKAGDVFRVIDTLHNGVVGSWQVLKIGRGHQEMQRGVIPNKSRAEELATAQFNATKKEMNANESRGNFFRRRRSTHRRSKSLSRENWDDVVFSDSISKFPAYERVVLRHPGFVRPVVLFGPVSDLARERLAKDFPDKFSTPLQDDDKSATSGKCRIVRLSNIRDVMDRGKHALLDITPNAVDRLNYAQFYPVVIFLKTDSKHVIKQLRHGLPKAAHKSSKKLLEQCQKLERVWSHIFSTQIVLNDEESWYRKLRDSIDLQQSGAVWMSESKPVESLSDDFLFPMTTSRLSYASSPESDLELSPGPSASLSLGNLPQLVKASSDPSIATNQDNLDRDRDIIGEGLPPPYTVPYDHGVPGNPANRRQTVDASKYAIYGTSVPQQQQQPGGDPATARPQSLYGINAPDLPPRIDRQSKPGDLPLNTSGSSSRNGSSGGTLGRSAQERLFGKPVVQDDVQAEYITRNALVGSGSTADTIERQQQQQQQQQHQASLERQARMNAAMGSPAQLKANGGGASTYDSVSSYDSYNNTQMAMQNLGRLGPNAPDDLKSVPNASGRPLPPVGQSHDYGRTPHDHRSFGGANDLNRQSSPGRPHYHEMNASRNIDPRNGTPQRPSNLGLEGSPRKPLVETKTDYGKYSRNNSVSQADYSKLPKSVPPPQHGGVVVPPPTVTNGQTPGGQMNGSGTPSSNGSGPFKPVPPPKPKNYRPPVQSGGSSGSGGTTPWENGDSGSPRSPNGFYYPPTPSHHHYGQQATPGSPSNGHMQQQQQQQQAQQQPTYGASNGNYGQAPPPQPYPPANGYNGNSHHYNGGSGTGPYIAPHRGMPPPIGNLPPHTPERHALDLAGSREQRGSAFELYRKPQIGATAGHHHNMSEMEPYDERYDDYYAMPPPAPHPQSVGGHSMQRSRSAPRYPHERPPHAQDPNYYSHYGTSRGHSQPRQQQQQQQQHPHSQQYPPQQQYYDDHGMEMPMAPPPLPPHKKKKSVLKSPLAALKNALLKTTRPLRRMNSMVEPERKPKGLRRQQSMLERGVQRPYYPDEFPTYPAGFEEQSRCGMMPPHHQDPYYTGHYPPQQQQQQEMMNSTYQNLESEDIYGNIAGTGQRMPHPQDNGYGYDQYDLYANRACIDLERRQAEAAAAAAAAAGGRNGGRRIVRRHSTTTADRGGNQAPNRRPMVNTGYEQDPQDIYQTRQGAYMMPDQRRAPNSEVMTRRRFYPGAANEQTEEEPLYQSRREMQREMQRNHLYQSKREMQERISQGKRDMEREFSPQSSSQSERDDRSERSNSESIYQSRREAKESALKTRTQLRDQIYQTRREALDSMAEPIYVSKRDVGRPAPIYESREESILQSRENETDEKKEGKTEQVQVEINAQPEEHTEDSTLSRSDLQKSSDTVIENPAARAPLVEDEIEEHDQDEEGEKESSGVEAEAEAESSAEATEEATAIEHNQHNEGMLANETQNVSDDVFEATDTVSALAPPPAPSHPLTPRSGRAPFHISNILKRTAPPPSSPIGDSCTSIETQYTSQASLPVGPPNATSTPFSSSMSLPIAGPVPTSAPAAASSTNGPFPSMPREPSTMRGFFDSNGGTLADKVWHVSLQIPPGAIPVGVRQEIYFTVSDPRLGQAVGGPPLDMENGETMLSPLVMCGPQGLEFMVPVTLNIPHCAGRTASLGLALKATDSEKNLHTEWDNIDLPSNAAAHTVSVKVDHF</sequence>
<dbReference type="Pfam" id="PF00791">
    <property type="entry name" value="ZU5"/>
    <property type="match status" value="1"/>
</dbReference>
<dbReference type="PANTHER" id="PTHR13865">
    <property type="entry name" value="TIGHT JUNCTION PROTEIN"/>
    <property type="match status" value="1"/>
</dbReference>
<feature type="compositionally biased region" description="Low complexity" evidence="2">
    <location>
        <begin position="274"/>
        <end position="289"/>
    </location>
</feature>
<feature type="compositionally biased region" description="Basic and acidic residues" evidence="2">
    <location>
        <begin position="2158"/>
        <end position="2182"/>
    </location>
</feature>
<evidence type="ECO:0000313" key="7">
    <source>
        <dbReference type="Proteomes" id="UP000268350"/>
    </source>
</evidence>
<dbReference type="InterPro" id="IPR001478">
    <property type="entry name" value="PDZ"/>
</dbReference>
<organism evidence="6 7">
    <name type="scientific">Drosophila guanche</name>
    <name type="common">Fruit fly</name>
    <dbReference type="NCBI Taxonomy" id="7266"/>
    <lineage>
        <taxon>Eukaryota</taxon>
        <taxon>Metazoa</taxon>
        <taxon>Ecdysozoa</taxon>
        <taxon>Arthropoda</taxon>
        <taxon>Hexapoda</taxon>
        <taxon>Insecta</taxon>
        <taxon>Pterygota</taxon>
        <taxon>Neoptera</taxon>
        <taxon>Endopterygota</taxon>
        <taxon>Diptera</taxon>
        <taxon>Brachycera</taxon>
        <taxon>Muscomorpha</taxon>
        <taxon>Ephydroidea</taxon>
        <taxon>Drosophilidae</taxon>
        <taxon>Drosophila</taxon>
        <taxon>Sophophora</taxon>
    </lineage>
</organism>
<dbReference type="FunFam" id="2.60.220.30:FF:000004">
    <property type="entry name" value="tight junction protein ZO-1 isoform X1"/>
    <property type="match status" value="1"/>
</dbReference>
<feature type="compositionally biased region" description="Low complexity" evidence="2">
    <location>
        <begin position="1717"/>
        <end position="1728"/>
    </location>
</feature>
<dbReference type="OrthoDB" id="418634at2759"/>
<dbReference type="CDD" id="cd06728">
    <property type="entry name" value="PDZ2_ZO1-like_ds"/>
    <property type="match status" value="1"/>
</dbReference>
<dbReference type="CDD" id="cd06729">
    <property type="entry name" value="PDZ3_ZO1-like_domain"/>
    <property type="match status" value="1"/>
</dbReference>
<dbReference type="GO" id="GO:0005886">
    <property type="term" value="C:plasma membrane"/>
    <property type="evidence" value="ECO:0007669"/>
    <property type="project" value="TreeGrafter"/>
</dbReference>
<feature type="region of interest" description="Disordered" evidence="2">
    <location>
        <begin position="710"/>
        <end position="791"/>
    </location>
</feature>
<feature type="compositionally biased region" description="Basic and acidic residues" evidence="2">
    <location>
        <begin position="2207"/>
        <end position="2216"/>
    </location>
</feature>
<dbReference type="CDD" id="cd06727">
    <property type="entry name" value="PDZ1_ZO1-like"/>
    <property type="match status" value="1"/>
</dbReference>
<name>A0A3B0JQF9_DROGU</name>
<dbReference type="GO" id="GO:0005923">
    <property type="term" value="C:bicellular tight junction"/>
    <property type="evidence" value="ECO:0007669"/>
    <property type="project" value="TreeGrafter"/>
</dbReference>
<feature type="compositionally biased region" description="Acidic residues" evidence="2">
    <location>
        <begin position="2343"/>
        <end position="2355"/>
    </location>
</feature>
<dbReference type="InterPro" id="IPR036034">
    <property type="entry name" value="PDZ_sf"/>
</dbReference>
<feature type="compositionally biased region" description="Polar residues" evidence="2">
    <location>
        <begin position="1559"/>
        <end position="1568"/>
    </location>
</feature>
<feature type="domain" description="ZU5" evidence="5">
    <location>
        <begin position="2491"/>
        <end position="2624"/>
    </location>
</feature>
<dbReference type="SMART" id="SM00072">
    <property type="entry name" value="GuKc"/>
    <property type="match status" value="1"/>
</dbReference>
<feature type="region of interest" description="Disordered" evidence="2">
    <location>
        <begin position="2440"/>
        <end position="2487"/>
    </location>
</feature>
<feature type="compositionally biased region" description="Low complexity" evidence="2">
    <location>
        <begin position="1854"/>
        <end position="1879"/>
    </location>
</feature>
<dbReference type="Gene3D" id="3.40.50.300">
    <property type="entry name" value="P-loop containing nucleotide triphosphate hydrolases"/>
    <property type="match status" value="1"/>
</dbReference>
<feature type="compositionally biased region" description="Basic and acidic residues" evidence="2">
    <location>
        <begin position="1543"/>
        <end position="1557"/>
    </location>
</feature>
<feature type="compositionally biased region" description="Pro residues" evidence="2">
    <location>
        <begin position="264"/>
        <end position="273"/>
    </location>
</feature>
<dbReference type="InterPro" id="IPR000906">
    <property type="entry name" value="ZU5_dom"/>
</dbReference>
<feature type="region of interest" description="Disordered" evidence="2">
    <location>
        <begin position="1457"/>
        <end position="1904"/>
    </location>
</feature>
<evidence type="ECO:0000313" key="6">
    <source>
        <dbReference type="EMBL" id="SPP84424.1"/>
    </source>
</evidence>
<dbReference type="PANTHER" id="PTHR13865:SF28">
    <property type="entry name" value="POLYCHAETOID, ISOFORM O"/>
    <property type="match status" value="1"/>
</dbReference>
<dbReference type="PROSITE" id="PS50052">
    <property type="entry name" value="GUANYLATE_KINASE_2"/>
    <property type="match status" value="1"/>
</dbReference>
<dbReference type="InterPro" id="IPR008144">
    <property type="entry name" value="Guanylate_kin-like_dom"/>
</dbReference>
<evidence type="ECO:0000259" key="4">
    <source>
        <dbReference type="PROSITE" id="PS50106"/>
    </source>
</evidence>
<feature type="region of interest" description="Disordered" evidence="2">
    <location>
        <begin position="2072"/>
        <end position="2096"/>
    </location>
</feature>
<dbReference type="InterPro" id="IPR008145">
    <property type="entry name" value="GK/Ca_channel_bsu"/>
</dbReference>
<keyword evidence="1" id="KW-0728">SH3 domain</keyword>
<dbReference type="Gene3D" id="2.30.30.40">
    <property type="entry name" value="SH3 Domains"/>
    <property type="match status" value="1"/>
</dbReference>
<feature type="compositionally biased region" description="Pro residues" evidence="2">
    <location>
        <begin position="1575"/>
        <end position="1590"/>
    </location>
</feature>
<dbReference type="SMART" id="SM00218">
    <property type="entry name" value="ZU5"/>
    <property type="match status" value="1"/>
</dbReference>
<feature type="compositionally biased region" description="Pro residues" evidence="2">
    <location>
        <begin position="1742"/>
        <end position="1753"/>
    </location>
</feature>
<feature type="domain" description="PDZ" evidence="4">
    <location>
        <begin position="817"/>
        <end position="890"/>
    </location>
</feature>
<evidence type="ECO:0000256" key="1">
    <source>
        <dbReference type="ARBA" id="ARBA00022443"/>
    </source>
</evidence>
<feature type="region of interest" description="Disordered" evidence="2">
    <location>
        <begin position="1300"/>
        <end position="1363"/>
    </location>
</feature>
<feature type="domain" description="PDZ" evidence="4">
    <location>
        <begin position="413"/>
        <end position="500"/>
    </location>
</feature>
<feature type="compositionally biased region" description="Basic and acidic residues" evidence="2">
    <location>
        <begin position="2190"/>
        <end position="2200"/>
    </location>
</feature>
<evidence type="ECO:0000256" key="2">
    <source>
        <dbReference type="SAM" id="MobiDB-lite"/>
    </source>
</evidence>
<feature type="domain" description="PDZ" evidence="4">
    <location>
        <begin position="574"/>
        <end position="656"/>
    </location>
</feature>
<keyword evidence="7" id="KW-1185">Reference proteome</keyword>
<feature type="region of interest" description="Disordered" evidence="2">
    <location>
        <begin position="2158"/>
        <end position="2222"/>
    </location>
</feature>
<dbReference type="Gene3D" id="2.30.42.10">
    <property type="match status" value="3"/>
</dbReference>
<feature type="region of interest" description="Disordered" evidence="2">
    <location>
        <begin position="1393"/>
        <end position="1417"/>
    </location>
</feature>
<feature type="domain" description="Guanylate kinase-like" evidence="3">
    <location>
        <begin position="1079"/>
        <end position="1180"/>
    </location>
</feature>
<dbReference type="STRING" id="7266.A0A3B0JQF9"/>
<protein>
    <submittedName>
        <fullName evidence="6">Blast:Tight junction protein ZO-1</fullName>
    </submittedName>
</protein>
<evidence type="ECO:0000259" key="5">
    <source>
        <dbReference type="PROSITE" id="PS51145"/>
    </source>
</evidence>
<dbReference type="GO" id="GO:0045216">
    <property type="term" value="P:cell-cell junction organization"/>
    <property type="evidence" value="ECO:0007669"/>
    <property type="project" value="TreeGrafter"/>
</dbReference>
<feature type="compositionally biased region" description="Basic and acidic residues" evidence="2">
    <location>
        <begin position="1754"/>
        <end position="1769"/>
    </location>
</feature>
<dbReference type="Pfam" id="PF00595">
    <property type="entry name" value="PDZ"/>
    <property type="match status" value="2"/>
</dbReference>
<feature type="compositionally biased region" description="Polar residues" evidence="2">
    <location>
        <begin position="2450"/>
        <end position="2461"/>
    </location>
</feature>
<feature type="compositionally biased region" description="Basic and acidic residues" evidence="2">
    <location>
        <begin position="2289"/>
        <end position="2305"/>
    </location>
</feature>
<feature type="compositionally biased region" description="Polar residues" evidence="2">
    <location>
        <begin position="1244"/>
        <end position="1253"/>
    </location>
</feature>
<dbReference type="Gene3D" id="2.60.220.30">
    <property type="match status" value="1"/>
</dbReference>
<feature type="compositionally biased region" description="Polar residues" evidence="2">
    <location>
        <begin position="1641"/>
        <end position="1654"/>
    </location>
</feature>
<dbReference type="GO" id="GO:0050839">
    <property type="term" value="F:cell adhesion molecule binding"/>
    <property type="evidence" value="ECO:0007669"/>
    <property type="project" value="TreeGrafter"/>
</dbReference>
<dbReference type="FunFam" id="2.30.42.10:FF:000138">
    <property type="entry name" value="Uncharacterized protein, isoform C"/>
    <property type="match status" value="1"/>
</dbReference>
<dbReference type="OMA" id="MEMGPPP"/>
<feature type="compositionally biased region" description="Low complexity" evidence="2">
    <location>
        <begin position="1684"/>
        <end position="1695"/>
    </location>
</feature>
<feature type="compositionally biased region" description="Acidic residues" evidence="2">
    <location>
        <begin position="2321"/>
        <end position="2335"/>
    </location>
</feature>
<dbReference type="GO" id="GO:0098609">
    <property type="term" value="P:cell-cell adhesion"/>
    <property type="evidence" value="ECO:0007669"/>
    <property type="project" value="TreeGrafter"/>
</dbReference>
<gene>
    <name evidence="6" type="ORF">DGUA_6G017010</name>
</gene>
<reference evidence="7" key="1">
    <citation type="submission" date="2018-01" db="EMBL/GenBank/DDBJ databases">
        <authorList>
            <person name="Alioto T."/>
            <person name="Alioto T."/>
        </authorList>
    </citation>
    <scope>NUCLEOTIDE SEQUENCE [LARGE SCALE GENOMIC DNA]</scope>
</reference>
<dbReference type="SMART" id="SM00228">
    <property type="entry name" value="PDZ"/>
    <property type="match status" value="3"/>
</dbReference>
<feature type="compositionally biased region" description="Basic and acidic residues" evidence="2">
    <location>
        <begin position="2256"/>
        <end position="2278"/>
    </location>
</feature>
<feature type="compositionally biased region" description="Basic and acidic residues" evidence="2">
    <location>
        <begin position="1488"/>
        <end position="1498"/>
    </location>
</feature>
<feature type="region of interest" description="Disordered" evidence="2">
    <location>
        <begin position="2250"/>
        <end position="2356"/>
    </location>
</feature>
<proteinExistence type="predicted"/>
<dbReference type="CDD" id="cd11859">
    <property type="entry name" value="SH3_ZO"/>
    <property type="match status" value="1"/>
</dbReference>
<dbReference type="SUPFAM" id="SSF50156">
    <property type="entry name" value="PDZ domain-like"/>
    <property type="match status" value="3"/>
</dbReference>
<dbReference type="SUPFAM" id="SSF50044">
    <property type="entry name" value="SH3-domain"/>
    <property type="match status" value="1"/>
</dbReference>
<feature type="compositionally biased region" description="Polar residues" evidence="2">
    <location>
        <begin position="710"/>
        <end position="729"/>
    </location>
</feature>
<accession>A0A3B0JQF9</accession>
<feature type="compositionally biased region" description="Polar residues" evidence="2">
    <location>
        <begin position="1671"/>
        <end position="1683"/>
    </location>
</feature>
<dbReference type="InterPro" id="IPR001452">
    <property type="entry name" value="SH3_domain"/>
</dbReference>
<evidence type="ECO:0000259" key="3">
    <source>
        <dbReference type="PROSITE" id="PS50052"/>
    </source>
</evidence>
<dbReference type="Pfam" id="PF07653">
    <property type="entry name" value="SH3_2"/>
    <property type="match status" value="1"/>
</dbReference>
<feature type="compositionally biased region" description="Low complexity" evidence="2">
    <location>
        <begin position="1603"/>
        <end position="1615"/>
    </location>
</feature>
<dbReference type="GO" id="GO:0150105">
    <property type="term" value="P:protein localization to cell-cell junction"/>
    <property type="evidence" value="ECO:0007669"/>
    <property type="project" value="TreeGrafter"/>
</dbReference>
<dbReference type="EMBL" id="OUUW01000008">
    <property type="protein sequence ID" value="SPP84424.1"/>
    <property type="molecule type" value="Genomic_DNA"/>
</dbReference>
<feature type="compositionally biased region" description="Low complexity" evidence="2">
    <location>
        <begin position="2469"/>
        <end position="2479"/>
    </location>
</feature>
<dbReference type="FunFam" id="3.40.50.300:FF:000972">
    <property type="entry name" value="Uncharacterized protein, isoform K"/>
    <property type="match status" value="1"/>
</dbReference>
<dbReference type="FunFam" id="2.30.42.10:FF:000029">
    <property type="entry name" value="tight junction protein ZO-1 isoform X1"/>
    <property type="match status" value="1"/>
</dbReference>
<dbReference type="Proteomes" id="UP000268350">
    <property type="component" value="Unassembled WGS sequence"/>
</dbReference>
<dbReference type="InterPro" id="IPR036028">
    <property type="entry name" value="SH3-like_dom_sf"/>
</dbReference>
<dbReference type="FunFam" id="2.30.30.40:FF:000137">
    <property type="entry name" value="Uncharacterized protein, isoform G"/>
    <property type="match status" value="1"/>
</dbReference>
<dbReference type="Pfam" id="PF00625">
    <property type="entry name" value="Guanylate_kin"/>
    <property type="match status" value="1"/>
</dbReference>
<feature type="compositionally biased region" description="Low complexity" evidence="2">
    <location>
        <begin position="1343"/>
        <end position="1353"/>
    </location>
</feature>
<feature type="region of interest" description="Disordered" evidence="2">
    <location>
        <begin position="1243"/>
        <end position="1285"/>
    </location>
</feature>
<dbReference type="InterPro" id="IPR027417">
    <property type="entry name" value="P-loop_NTPase"/>
</dbReference>
<dbReference type="PROSITE" id="PS51145">
    <property type="entry name" value="ZU5"/>
    <property type="match status" value="1"/>
</dbReference>